<keyword evidence="6 9" id="KW-0067">ATP-binding</keyword>
<dbReference type="OrthoDB" id="5186at2759"/>
<evidence type="ECO:0000256" key="2">
    <source>
        <dbReference type="ARBA" id="ARBA00004642"/>
    </source>
</evidence>
<keyword evidence="13" id="KW-1185">Reference proteome</keyword>
<feature type="compositionally biased region" description="Acidic residues" evidence="10">
    <location>
        <begin position="4305"/>
        <end position="4343"/>
    </location>
</feature>
<dbReference type="InterPro" id="IPR027417">
    <property type="entry name" value="P-loop_NTPase"/>
</dbReference>
<dbReference type="FunCoup" id="V5G120">
    <property type="interactions" value="786"/>
</dbReference>
<dbReference type="GO" id="GO:0030687">
    <property type="term" value="C:preribosome, large subunit precursor"/>
    <property type="evidence" value="ECO:0007669"/>
    <property type="project" value="TreeGrafter"/>
</dbReference>
<evidence type="ECO:0000313" key="12">
    <source>
        <dbReference type="EMBL" id="GAD94547.1"/>
    </source>
</evidence>
<dbReference type="InterPro" id="IPR011704">
    <property type="entry name" value="ATPase_dyneun-rel_AAA"/>
</dbReference>
<dbReference type="FunFam" id="3.40.50.300:FF:001205">
    <property type="entry name" value="Midasin"/>
    <property type="match status" value="1"/>
</dbReference>
<evidence type="ECO:0000256" key="9">
    <source>
        <dbReference type="PIRNR" id="PIRNR010340"/>
    </source>
</evidence>
<evidence type="ECO:0000256" key="5">
    <source>
        <dbReference type="ARBA" id="ARBA00022741"/>
    </source>
</evidence>
<feature type="compositionally biased region" description="Acidic residues" evidence="10">
    <location>
        <begin position="4191"/>
        <end position="4219"/>
    </location>
</feature>
<protein>
    <recommendedName>
        <fullName evidence="4 9">Midasin</fullName>
    </recommendedName>
</protein>
<dbReference type="InterPro" id="IPR012099">
    <property type="entry name" value="Midasin"/>
</dbReference>
<dbReference type="Pfam" id="PF17867">
    <property type="entry name" value="AAA_lid_7"/>
    <property type="match status" value="3"/>
</dbReference>
<dbReference type="InterPro" id="IPR048617">
    <property type="entry name" value="MDN1_AAA_lid_4"/>
</dbReference>
<feature type="region of interest" description="Disordered" evidence="10">
    <location>
        <begin position="1"/>
        <end position="22"/>
    </location>
</feature>
<feature type="region of interest" description="Disordered" evidence="10">
    <location>
        <begin position="777"/>
        <end position="801"/>
    </location>
</feature>
<name>V5G120_BYSSN</name>
<proteinExistence type="inferred from homology"/>
<evidence type="ECO:0000259" key="11">
    <source>
        <dbReference type="PROSITE" id="PS50234"/>
    </source>
</evidence>
<dbReference type="Pfam" id="PF07728">
    <property type="entry name" value="AAA_5"/>
    <property type="match status" value="9"/>
</dbReference>
<reference evidence="13" key="1">
    <citation type="journal article" date="2014" name="Genome Announc.">
        <title>Draft genome sequence of the formaldehyde-resistant fungus Byssochlamys spectabilis No. 5 (anamorph Paecilomyces variotii No. 5) (NBRC109023).</title>
        <authorList>
            <person name="Oka T."/>
            <person name="Ekino K."/>
            <person name="Fukuda K."/>
            <person name="Nomura Y."/>
        </authorList>
    </citation>
    <scope>NUCLEOTIDE SEQUENCE [LARGE SCALE GENOMIC DNA]</scope>
    <source>
        <strain evidence="13">No. 5 / NBRC 109023</strain>
    </source>
</reference>
<evidence type="ECO:0000256" key="1">
    <source>
        <dbReference type="ARBA" id="ARBA00004604"/>
    </source>
</evidence>
<dbReference type="SMART" id="SM00382">
    <property type="entry name" value="AAA"/>
    <property type="match status" value="6"/>
</dbReference>
<dbReference type="SUPFAM" id="SSF51905">
    <property type="entry name" value="FAD/NAD(P)-binding domain"/>
    <property type="match status" value="1"/>
</dbReference>
<feature type="region of interest" description="Disordered" evidence="10">
    <location>
        <begin position="4114"/>
        <end position="4600"/>
    </location>
</feature>
<dbReference type="Gene3D" id="3.30.9.10">
    <property type="entry name" value="D-Amino Acid Oxidase, subunit A, domain 2"/>
    <property type="match status" value="1"/>
</dbReference>
<dbReference type="InterPro" id="IPR002035">
    <property type="entry name" value="VWF_A"/>
</dbReference>
<dbReference type="SUPFAM" id="SSF53300">
    <property type="entry name" value="vWA-like"/>
    <property type="match status" value="1"/>
</dbReference>
<keyword evidence="7 9" id="KW-0143">Chaperone</keyword>
<dbReference type="PIRSF" id="PIRSF010340">
    <property type="entry name" value="Midasin"/>
    <property type="match status" value="1"/>
</dbReference>
<evidence type="ECO:0000256" key="4">
    <source>
        <dbReference type="ARBA" id="ARBA00017143"/>
    </source>
</evidence>
<feature type="compositionally biased region" description="Acidic residues" evidence="10">
    <location>
        <begin position="4266"/>
        <end position="4287"/>
    </location>
</feature>
<dbReference type="GO" id="GO:0005730">
    <property type="term" value="C:nucleolus"/>
    <property type="evidence" value="ECO:0007669"/>
    <property type="project" value="UniProtKB-SubCell"/>
</dbReference>
<feature type="compositionally biased region" description="Basic and acidic residues" evidence="10">
    <location>
        <begin position="4402"/>
        <end position="4411"/>
    </location>
</feature>
<dbReference type="EMBL" id="BAUL01000094">
    <property type="protein sequence ID" value="GAD94547.1"/>
    <property type="molecule type" value="Genomic_DNA"/>
</dbReference>
<organism evidence="12 13">
    <name type="scientific">Byssochlamys spectabilis (strain No. 5 / NBRC 109023)</name>
    <name type="common">Paecilomyces variotii</name>
    <dbReference type="NCBI Taxonomy" id="1356009"/>
    <lineage>
        <taxon>Eukaryota</taxon>
        <taxon>Fungi</taxon>
        <taxon>Dikarya</taxon>
        <taxon>Ascomycota</taxon>
        <taxon>Pezizomycotina</taxon>
        <taxon>Eurotiomycetes</taxon>
        <taxon>Eurotiomycetidae</taxon>
        <taxon>Eurotiales</taxon>
        <taxon>Thermoascaceae</taxon>
        <taxon>Paecilomyces</taxon>
    </lineage>
</organism>
<dbReference type="PROSITE" id="PS50234">
    <property type="entry name" value="VWFA"/>
    <property type="match status" value="1"/>
</dbReference>
<dbReference type="FunFam" id="3.40.50.300:FF:000582">
    <property type="entry name" value="Midasin"/>
    <property type="match status" value="1"/>
</dbReference>
<dbReference type="CDD" id="cd00009">
    <property type="entry name" value="AAA"/>
    <property type="match status" value="2"/>
</dbReference>
<comment type="caution">
    <text evidence="12">The sequence shown here is derived from an EMBL/GenBank/DDBJ whole genome shotgun (WGS) entry which is preliminary data.</text>
</comment>
<dbReference type="GO" id="GO:0005524">
    <property type="term" value="F:ATP binding"/>
    <property type="evidence" value="ECO:0007669"/>
    <property type="project" value="UniProtKB-KW"/>
</dbReference>
<feature type="compositionally biased region" description="Basic and acidic residues" evidence="10">
    <location>
        <begin position="4158"/>
        <end position="4174"/>
    </location>
</feature>
<comment type="similarity">
    <text evidence="3 9">Belongs to the midasin family.</text>
</comment>
<feature type="compositionally biased region" description="Acidic residues" evidence="10">
    <location>
        <begin position="4352"/>
        <end position="4401"/>
    </location>
</feature>
<feature type="compositionally biased region" description="Polar residues" evidence="10">
    <location>
        <begin position="781"/>
        <end position="791"/>
    </location>
</feature>
<accession>V5G120</accession>
<dbReference type="PANTHER" id="PTHR48103:SF2">
    <property type="entry name" value="MIDASIN"/>
    <property type="match status" value="1"/>
</dbReference>
<evidence type="ECO:0000256" key="3">
    <source>
        <dbReference type="ARBA" id="ARBA00007188"/>
    </source>
</evidence>
<dbReference type="Pfam" id="PF21108">
    <property type="entry name" value="MDN1_4th"/>
    <property type="match status" value="1"/>
</dbReference>
<comment type="subcellular location">
    <subcellularLocation>
        <location evidence="1">Nucleus</location>
        <location evidence="1">Nucleolus</location>
    </subcellularLocation>
    <subcellularLocation>
        <location evidence="2">Nucleus</location>
        <location evidence="2">Nucleoplasm</location>
    </subcellularLocation>
</comment>
<keyword evidence="8 9" id="KW-0539">Nucleus</keyword>
<dbReference type="GO" id="GO:0000055">
    <property type="term" value="P:ribosomal large subunit export from nucleus"/>
    <property type="evidence" value="ECO:0007669"/>
    <property type="project" value="TreeGrafter"/>
</dbReference>
<evidence type="ECO:0000313" key="13">
    <source>
        <dbReference type="Proteomes" id="UP000018001"/>
    </source>
</evidence>
<dbReference type="InterPro" id="IPR006076">
    <property type="entry name" value="FAD-dep_OxRdtase"/>
</dbReference>
<dbReference type="PANTHER" id="PTHR48103">
    <property type="entry name" value="MIDASIN-RELATED"/>
    <property type="match status" value="1"/>
</dbReference>
<feature type="compositionally biased region" description="Basic and acidic residues" evidence="10">
    <location>
        <begin position="4495"/>
        <end position="4519"/>
    </location>
</feature>
<feature type="compositionally biased region" description="Basic and acidic residues" evidence="10">
    <location>
        <begin position="4468"/>
        <end position="4487"/>
    </location>
</feature>
<evidence type="ECO:0000256" key="6">
    <source>
        <dbReference type="ARBA" id="ARBA00022840"/>
    </source>
</evidence>
<dbReference type="FunFam" id="3.40.50.300:FF:001861">
    <property type="entry name" value="Midasin"/>
    <property type="match status" value="1"/>
</dbReference>
<dbReference type="InterPro" id="IPR036465">
    <property type="entry name" value="vWFA_dom_sf"/>
</dbReference>
<dbReference type="Pfam" id="PF17865">
    <property type="entry name" value="AAA_lid_5"/>
    <property type="match status" value="1"/>
</dbReference>
<dbReference type="Pfam" id="PF01266">
    <property type="entry name" value="DAO"/>
    <property type="match status" value="1"/>
</dbReference>
<gene>
    <name evidence="12" type="ORF">PVAR5_3173</name>
</gene>
<dbReference type="Gene3D" id="3.50.50.60">
    <property type="entry name" value="FAD/NAD(P)-binding domain"/>
    <property type="match status" value="1"/>
</dbReference>
<dbReference type="InterPro" id="IPR041190">
    <property type="entry name" value="Midasin_AAA_lid_5"/>
</dbReference>
<dbReference type="InterPro" id="IPR003593">
    <property type="entry name" value="AAA+_ATPase"/>
</dbReference>
<dbReference type="eggNOG" id="KOG1808">
    <property type="taxonomic scope" value="Eukaryota"/>
</dbReference>
<dbReference type="InterPro" id="IPR036188">
    <property type="entry name" value="FAD/NAD-bd_sf"/>
</dbReference>
<feature type="compositionally biased region" description="Basic and acidic residues" evidence="10">
    <location>
        <begin position="4288"/>
        <end position="4304"/>
    </location>
</feature>
<evidence type="ECO:0000256" key="10">
    <source>
        <dbReference type="SAM" id="MobiDB-lite"/>
    </source>
</evidence>
<dbReference type="FunFam" id="3.40.50.300:FF:001368">
    <property type="entry name" value="Midasin"/>
    <property type="match status" value="1"/>
</dbReference>
<comment type="function">
    <text evidence="9">Nuclear chaperone required for maturation and nuclear export of pre-60S ribosome subunits.</text>
</comment>
<sequence length="5370" mass="598673">MELDVESMIPTASHPANGSAASPIQNTEMWLKRDPSVAGLKMDGRPAYEATLSESAVFQQLPNELAQLIRTASGSQFLDALALGALEPSCTEGIFSLYEPIFVDLAARWLSIDTQSDYTRILSAFSRILPFAPYLRIFASQYIAPRDGHSQVLAVAKEISLEVDVATLRTFLLAIFRLLSFDPEAFSHGVSPLQLQSLFQHGDRSIRYLAVRCFCIYIHAADMATEQMISAHVGDAPVEGMWEGSMVDYRFLSLWEERRWRKLEKSLQEVRLNRPEADSLSRVEALRGNFKSRTADICGILVPRLQEMSSIQSPLVQVPTAVNNLRRIARSLLLPRPLLLMGLSNSGKTSLVNHIAGLMGQAASMVTLHLNEQTDAKSLLGMYATSSVTGSFTWQPGVLTKAAREGRWVLIEDLERAPSEVIGLILPVIEKGELIIPSRRERIKCADGFRIIATMKTSLNATGEEVMPSTTILGSRLWEKVRVDSPGMDEIRDIITEKFPILSTRVPMLMDVYTRVCSAFRGSLALRSSQGRSPGLRDLIKLCDRSHRRLERLGIRSGHEATPESLQDEILMDTVDVFVKYLPDRNVQDSLAAVVAEALHVSPQRAYFCLHERTPAYSDSGNSLQLGRELCQKLRVPTGSKSRMSTRFAPTRPALKTMEQAAAAIQMAEPLLLVGETGIGKTAVIQQLATLMRQKLTVVNLSQQSESTDLLGGFKPVNIRSMAVPMLDEFNQLFEMTFSAKKNQKFLSSVAKCVAAGNWTRLVTLWHEAVRMANGIFGPSRPQNDADNQEQPAKKRKLDSPKYQGLRRKWEVFAAQLSDFEAQVAQGDTKFTFAFVQGKIVRALRNGEWVLLDEINLASPDTLENIASLLHHGSEGSPSVLLSEAGDVERVVGHPEFRIFGAMNPATDAGKRDLAPSLRSRFTEIYVHSPDGELDDLLGLVQTYLGDLTISDLRAGADLAHLYMEAKSLNAQNRLTDGAGQKPHFSIRTLVRTLIYVIDHAQIYGLRRSMFEGFCMSFLTVLSQESERLLMPVLEKHIFGSAKNARSLLGQTPRPPNDGREYVQFKHYWMRKGPFNAEEQPHYIITPFIEKNLKNLVRASSTRRFPILIQGPTSAGKTSMIEYLAKISGNKFVRINNHEHTDLQEYLGSYVSTDDGTLRYQEGILVEALRNGYWIVLDELNLAPSDVLEALNRLLDDNRELFIPETQEVVHPHPNFMLFATQNPAGLYGGRKVLSRAFRNRFLELHFDDIPESELEYILKERSQIAPSFCSRIVSVYQKLSVLRQSNRLFEQKNSFATLRDLFRWALRRADTREQLALNGFMLLAERVRNPQEREAVKKVIEDVMRVPIDEDAIYGPSQLEQCFGEVNRPPTGIVWTKAMRRLFILVSKAIENNEPVLLVGETGCGKTQLCQALAEAHARELFIVNAHVNMETGDLIGAQRPLRNRAAIEKQLFQDLQTMFRTIPDRAGDIDGKSLNDLRQLYEQTGPEQLQLCSPELLQRIKRNFARSNALFEWSDGSLVSAMKTGQYFLLDEISLADDSVLERLNSVLEPSRTLLLAEKGPIDSLVVADEGFQFLATMNPGGDYGKKELSAALRNRLTEIWAPQLSEDEDLLPILTSKLVPVPESIPKAMLEFAKWFKPTFQNSSANSISIRDVLAWVDFVNKSSSSDLAFAIVHGAAMVYIDTLGANPAAMLSVAADNLVKSRDICLKKLSELFGFEASPVYHQTATVAVENGLLRVGPFRLPMGADSTPDPEFIMDAPTTIANSVRIARGLQSSKPILLEGSPGVGKTTLVAALARALGKPLTRINLSDQTDLTDLFGSDVPVEGGDVGQFTWRDAPFLRAMQRGGWVLLDEMNLASQSVLEGLNSCLDHRQQVYIAELDQTFKRHPDFVLFAAQNPHHQGGGRKGLPASFVNRFTVVYADSFSDTDLKRICTRLFPETPQEQTDKLISFVSLLNASISQDRRLGAIGGPWEINLRDISRWLQLADRGSLQIHTRHFLDVIISQRFRTEEDRSLVSQLYRKVFEEDPDTPPYYHNLSPGYLQVGFGVMQRDNVLQRFFEPRLKIIPDDLSILQSLILCIEQAWPSILVGPSGCGKTTVLRKLAAINGTQLIELALSADTDTMDLVGGFEQIDFRREILSFIDELALFLQCHIITTYSSPDASHFGAEFLKVYEFSKREGVSLEDLLTCLSTLLQSYPDSGLDAYVKQGEALLKLLRQSEKVGFQWTEGVLTQAIQQGKWVVLDNANLCNPSVLDRLNSLMEPNGYLVLNEQRTEDGSARVIKPHPNFRLFLTMDPRNGELSRAMRNRSIEICFLSAPLNDDLLSQVPAYTCESALYRLRPVADADVATLTTDLELVSYEVRMDHLSLRDLRLLGSSLKTFVPDKLSPPIRSLFISTVQRYTSVMEERQSWSLNDYFQLFDCKPLLGDIPSGTMSLVTKGHPQPIHPLINEPLMAITSANVDLSRLVSLAFLQEIMLDLYRLQQHLAQANEESRSLKPSQMTRLERSLASGRVQALMKDSTQPVGAFLIQCCQALHEHIRSLDDAALDDPSVVTALKSIMHLCWDFFAATQVAELDDGEFQTYLQIGQGLASSLQNSGPLIRPISSILAQSISHFRAEWALTTGLSMQKMWDAWRPATPASEEQLQSLLDLERIVSEFTAIAVKTRVPLSQLSKVRESLIEAQRSVIVGAADGQILVPGLKQVVNELATAVQHFESLQEPYFSTQFETICQYHDLSVRRNTGSVGSVSPGSLSLLASRPARPADMSNVQSQVPDLLHKLSMFSGSGVPAKHALSLSGTLSLSTLERLITVGNTTLGQMDFLTTEYHALAEALASSTNEIGVEQSNVLVRALARLALELVVCHREFFEIPYLEHLTVALRMVETNGSYEGQSIPQLQLNTALPASHYFRDIAETFLAPCLHSLTVGACSLAVDIREVGKVTGQLAMALLHLFVPDRPFDPSLSLVVQRQRYHRRVTEMTKRSEAISAYERAFSGESTNLRTRLLHRDLEALGSEPPSSAVTRPERSQISHLQGEFSNLINSVLLRTIEDNVSEDKLQLLRDNIRQISHRLSTNFRFYDDITVPVIRFLHLLDLGISLTSSQVPDTFEITTVREISMMTPFLGGDMRTLSQGTRNDKGGDSKHIVEILFHELSILVTTQNTDLSILRTATGRDSLRQIFNKFHDLWKAKLKEDQEKEAQRTEMYRYRGSLEDSEQADEDELHQLFPTYDGTSDKAETEKIRIDPKSVSTRLSKLHMRLFKRQDRKDALQDLVKDSSRLLGSIWSTAQASMSPLGPKTHLSGTFLLLEDCIDGIERLASADYNFYTDSNSTEARRLVSLVLSIQSRFLQLQMAWPEHAALQDVITCCKEIFEFRHTEPVAKFLTKVEKLHAYVHEWQLVASREYSAASLYDELTNLIISWRRLELSTWAKLLDIEKEKCEQDVSLWWFVAYESLFAAPLQMAQAGEDLAEHTKEVIATLEKFFLSTTIGQYSARLQLVENFRLLLLSYVDEYPILGSLASALFNFLCHFKPFENVLSKTLIDGRQSLEKDIKQQIQLASWKDTNIAALRESARRSHYKLFKVVKKYRGLLGQSVETVLSQGLPETSNEVAVASMASLDRSPVVSPEALAVCQREIGLWNDRPRRFRDPDASASNMLRVYSNALAEFNVSEQLDGFMSDVIETMKELKSQTPKTLTEENKEEVQHLKTRKRRFYAEKLHQLFFMGIRRNMGVNLLEEQTSVAQVLATTPDLMATSTSGNLVTNAVSYFHRFLDVVPRVRQAAHDYSEELSNVEVSRSAGSIEGLLFLLRKQRDVLSPAQSQLGSLESMLVKMDNIWTCGSESLSAIQPTVVEEKNFATRLIAWLGPMLGLASVVVKVHSKFSNCDSSKISNGLRAWTDNMDSLRRSLDQLADLPAGLSSPSHDDAFSQVRKSTLELKQDLARWNQERPDLSFVIEQLISWAEIDGSTVTVSHMNSDMALEDFDQLLLSMADKMFVGLQRVSSTLSALPSSIEDRNWLSRSEELFSKAIKEVHLSDITASLGGLLNEIQRLQKGNNALHVASALVASVLPIARQYYTICADLINRFVSIHRELCKMSYILAKSFSQIASDGFCSPAEASNEKGDTGNLESGTGLGEGEGAEDISKDVQDDEDLSDLAQQQDKEEKTEEMESSKDAVDMDQDELEGETGQTEQKEDDEDGASDGEEEENDIDDEVGSVDDLDPNAVDEKLWDGSHEEEQKESENQEGKGVSQPDEQTAAQEKEKKDAEEQGEQTEEQSEDDEEAPEDEGEAVGREDMDVTDPHAKEEEALELPEEMQLDGEEKEGDQSDADDGMDELSDMGPDLDEQSGAPDDKMEGDDNAEEPAEADDIGQEEEEAEAQDNNEAEGPEEVETTGDEPKEDEQEDVLRAQRDENDAAGEDAAPSEAVAGGLAAEEDQNDDKGASGDAQQENGSKDAADNIEQQNGAAEEGQDNKTTRDASGGRDDGKMEGPEQQAFKKLGDMLEQWHRKQQDIKNPSEKNEESQALPQDTDMADAEFEHLADQEDIADTQALGQASEEQAKALDQTNAVESEDMKPNGEDTLPDVSGEDQDLPIDGKMDEDTPMAGDLSSADAHTTGTFMATDTRAHESSQNATGEVETNEELDEVDSQLAAIHLSSTLPPRTSPEEARRLWSHYEAVTNNLSLSLTEQLRLILAPTLATKLRGDFRTGKRLNIKRIIPYIASQYKRDKIWMRRSIPSKRSYQIMLAVDDSKSMLESGSGQLAFETLALVAKSLSMLEVGDLCILGFGDEEHVRVAHEFGKPFSSEAGMQVFQQFNYQQTGTNVRKLIADSIALFREARTKRGPSGGNADLWQLELVISDGICEDHDTIRRLVRQAQEERIMVVFIIVDAVKGSSILDLSEASFEPDESGTGEMKLKMKKYLEGFPFPYYLVVRDVRELPAVLAMALKQWFAEVVDTSSSILILGGGTFGLSTAYHLAKVGYRNITVLEKCPAIPPTQSAGNDLNKIIRAEYEDAFYTELALEAIQGWKTPLFAPYYREVGYLLTASPTAPEKSKKSLQKSLSNIIQHPAFKDSILPIDSRDDIRSVAPVFDGPMPWKGYFNKLAGYAHAADALHATYSACIALGIVFHLGDAVTKLVFNNGVCTSATTASEKMYSVALTVVALGASAATLVPSLGDQVTARGFPLAHIELTPEEAVKLRGIPVTYARDIGFFFEPDRETNLLKLCPAGEVYTNYDVSGKVSVPPYNPEDSSGWIPAEAEEIMRRLLKETLPAFADRPLINKKICWCADTSDTEYIIDFVPDTENLVVLSGDSGHAFKMLPVFGKWVKDLLENEKQVIKRWKWKTPGSNVPGDISWRVGKTKDLKEFGSRINL</sequence>
<dbReference type="InterPro" id="IPR040848">
    <property type="entry name" value="AAA_lid_7"/>
</dbReference>
<dbReference type="GO" id="GO:0016887">
    <property type="term" value="F:ATP hydrolysis activity"/>
    <property type="evidence" value="ECO:0007669"/>
    <property type="project" value="InterPro"/>
</dbReference>
<dbReference type="HOGENOM" id="CLU_000050_0_0_1"/>
<feature type="compositionally biased region" description="Basic and acidic residues" evidence="10">
    <location>
        <begin position="4223"/>
        <end position="4243"/>
    </location>
</feature>
<dbReference type="FunFam" id="3.40.50.300:FF:000142">
    <property type="entry name" value="Midasin"/>
    <property type="match status" value="1"/>
</dbReference>
<dbReference type="InParanoid" id="V5G120"/>
<feature type="domain" description="VWFA" evidence="11">
    <location>
        <begin position="4740"/>
        <end position="4952"/>
    </location>
</feature>
<dbReference type="SUPFAM" id="SSF52540">
    <property type="entry name" value="P-loop containing nucleoside triphosphate hydrolases"/>
    <property type="match status" value="6"/>
</dbReference>
<evidence type="ECO:0000256" key="8">
    <source>
        <dbReference type="ARBA" id="ARBA00023242"/>
    </source>
</evidence>
<dbReference type="Proteomes" id="UP000018001">
    <property type="component" value="Unassembled WGS sequence"/>
</dbReference>
<dbReference type="Gene3D" id="3.40.50.300">
    <property type="entry name" value="P-loop containing nucleotide triphosphate hydrolases"/>
    <property type="match status" value="7"/>
</dbReference>
<keyword evidence="5 9" id="KW-0547">Nucleotide-binding</keyword>
<evidence type="ECO:0000256" key="7">
    <source>
        <dbReference type="ARBA" id="ARBA00023186"/>
    </source>
</evidence>
<dbReference type="GO" id="GO:0000027">
    <property type="term" value="P:ribosomal large subunit assembly"/>
    <property type="evidence" value="ECO:0007669"/>
    <property type="project" value="InterPro"/>
</dbReference>
<dbReference type="GO" id="GO:0005654">
    <property type="term" value="C:nucleoplasm"/>
    <property type="evidence" value="ECO:0007669"/>
    <property type="project" value="UniProtKB-SubCell"/>
</dbReference>
<dbReference type="eggNOG" id="KOG2820">
    <property type="taxonomic scope" value="Eukaryota"/>
</dbReference>